<dbReference type="Gene3D" id="3.10.180.10">
    <property type="entry name" value="2,3-Dihydroxybiphenyl 1,2-Dioxygenase, domain 1"/>
    <property type="match status" value="1"/>
</dbReference>
<dbReference type="EMBL" id="AQHY01000013">
    <property type="protein sequence ID" value="EOA56319.1"/>
    <property type="molecule type" value="Genomic_DNA"/>
</dbReference>
<feature type="domain" description="Glyoxalase/fosfomycin resistance/dioxygenase" evidence="1">
    <location>
        <begin position="11"/>
        <end position="41"/>
    </location>
</feature>
<keyword evidence="3" id="KW-1185">Reference proteome</keyword>
<dbReference type="Proteomes" id="UP000017831">
    <property type="component" value="Unassembled WGS sequence"/>
</dbReference>
<dbReference type="HOGENOM" id="CLU_3132355_0_0_10"/>
<dbReference type="AlphaFoldDB" id="U6RI70"/>
<dbReference type="InterPro" id="IPR004360">
    <property type="entry name" value="Glyas_Fos-R_dOase_dom"/>
</dbReference>
<dbReference type="GeneID" id="60063982"/>
<evidence type="ECO:0000313" key="3">
    <source>
        <dbReference type="Proteomes" id="UP000017831"/>
    </source>
</evidence>
<evidence type="ECO:0000313" key="2">
    <source>
        <dbReference type="EMBL" id="EOA56319.1"/>
    </source>
</evidence>
<comment type="caution">
    <text evidence="2">The sequence shown here is derived from an EMBL/GenBank/DDBJ whole genome shotgun (WGS) entry which is preliminary data.</text>
</comment>
<dbReference type="eggNOG" id="COG0346">
    <property type="taxonomic scope" value="Bacteria"/>
</dbReference>
<dbReference type="PATRIC" id="fig|1121098.3.peg.1260"/>
<dbReference type="STRING" id="1121098.HMPREF1534_01237"/>
<protein>
    <recommendedName>
        <fullName evidence="1">Glyoxalase/fosfomycin resistance/dioxygenase domain-containing protein</fullName>
    </recommendedName>
</protein>
<name>U6RI70_9BACT</name>
<organism evidence="2 3">
    <name type="scientific">Phocaeicola massiliensis B84634 = Timone 84634 = DSM 17679 = JCM 13223</name>
    <dbReference type="NCBI Taxonomy" id="1121098"/>
    <lineage>
        <taxon>Bacteria</taxon>
        <taxon>Pseudomonadati</taxon>
        <taxon>Bacteroidota</taxon>
        <taxon>Bacteroidia</taxon>
        <taxon>Bacteroidales</taxon>
        <taxon>Bacteroidaceae</taxon>
        <taxon>Phocaeicola</taxon>
    </lineage>
</organism>
<sequence length="49" mass="5660">METLINNYCMGIQHIGIPTIDIETTVKFYQQLGFNVVLRTQNNNQKVAF</sequence>
<evidence type="ECO:0000259" key="1">
    <source>
        <dbReference type="Pfam" id="PF00903"/>
    </source>
</evidence>
<dbReference type="SUPFAM" id="SSF54593">
    <property type="entry name" value="Glyoxalase/Bleomycin resistance protein/Dihydroxybiphenyl dioxygenase"/>
    <property type="match status" value="1"/>
</dbReference>
<reference evidence="2 3" key="1">
    <citation type="submission" date="2013-04" db="EMBL/GenBank/DDBJ databases">
        <title>The Genome Sequence of Bacteroides massiliensis DSM 17679.</title>
        <authorList>
            <consortium name="The Broad Institute Genomics Platform"/>
            <person name="Earl A."/>
            <person name="Ward D."/>
            <person name="Feldgarden M."/>
            <person name="Gevers D."/>
            <person name="Martens E."/>
            <person name="Fenner L."/>
            <person name="Roux V."/>
            <person name="Mallet M.N."/>
            <person name="Raoult D."/>
            <person name="Walker B."/>
            <person name="Young S."/>
            <person name="Zeng Q."/>
            <person name="Gargeya S."/>
            <person name="Fitzgerald M."/>
            <person name="Haas B."/>
            <person name="Abouelleil A."/>
            <person name="Allen A.W."/>
            <person name="Alvarado L."/>
            <person name="Arachchi H.M."/>
            <person name="Berlin A.M."/>
            <person name="Chapman S.B."/>
            <person name="Gainer-Dewar J."/>
            <person name="Goldberg J."/>
            <person name="Griggs A."/>
            <person name="Gujja S."/>
            <person name="Hansen M."/>
            <person name="Howarth C."/>
            <person name="Imamovic A."/>
            <person name="Ireland A."/>
            <person name="Larimer J."/>
            <person name="McCowan C."/>
            <person name="Murphy C."/>
            <person name="Pearson M."/>
            <person name="Poon T.W."/>
            <person name="Priest M."/>
            <person name="Roberts A."/>
            <person name="Saif S."/>
            <person name="Shea T."/>
            <person name="Sisk P."/>
            <person name="Sykes S."/>
            <person name="Wortman J."/>
            <person name="Nusbaum C."/>
            <person name="Birren B."/>
        </authorList>
    </citation>
    <scope>NUCLEOTIDE SEQUENCE [LARGE SCALE GENOMIC DNA]</scope>
    <source>
        <strain evidence="3">B84634 / Timone 84634 / DSM 17679 / JCM 13223</strain>
    </source>
</reference>
<accession>U6RI70</accession>
<dbReference type="Pfam" id="PF00903">
    <property type="entry name" value="Glyoxalase"/>
    <property type="match status" value="1"/>
</dbReference>
<dbReference type="InterPro" id="IPR029068">
    <property type="entry name" value="Glyas_Bleomycin-R_OHBP_Dase"/>
</dbReference>
<dbReference type="RefSeq" id="WP_005938509.1">
    <property type="nucleotide sequence ID" value="NZ_KB890408.1"/>
</dbReference>
<proteinExistence type="predicted"/>
<gene>
    <name evidence="2" type="ORF">HMPREF1534_01237</name>
</gene>